<keyword evidence="1" id="KW-1133">Transmembrane helix</keyword>
<sequence length="260" mass="27539">MGVRLVARRCRVALAAAAFLAIVAPAHAAPPSPQARFRQAGELARSGDYPKAIALYEELAASGYESASLYWNWAQAATARGAQGEALWALLRAREIDPSDRAVQREIERLREGANLDRAEISPEPLAAVARTARRFRLDLVAVLLLLVSVGAHAALKWQRSATRLASVAWVTLVLGLLAAVVPVAGSIGRPTGTVVRRGAPLLDAASPTAETSGTLREGEVVPILEVSGNYVRVEDSSGARGWALASDVRSLVTAPRRAS</sequence>
<dbReference type="Proteomes" id="UP000320184">
    <property type="component" value="Unassembled WGS sequence"/>
</dbReference>
<feature type="transmembrane region" description="Helical" evidence="1">
    <location>
        <begin position="136"/>
        <end position="156"/>
    </location>
</feature>
<dbReference type="PROSITE" id="PS51781">
    <property type="entry name" value="SH3B"/>
    <property type="match status" value="1"/>
</dbReference>
<evidence type="ECO:0000256" key="1">
    <source>
        <dbReference type="SAM" id="Phobius"/>
    </source>
</evidence>
<feature type="signal peptide" evidence="2">
    <location>
        <begin position="1"/>
        <end position="28"/>
    </location>
</feature>
<reference evidence="4 5" key="1">
    <citation type="journal article" date="2019" name="Nat. Microbiol.">
        <title>Mediterranean grassland soil C-N compound turnover is dependent on rainfall and depth, and is mediated by genomically divergent microorganisms.</title>
        <authorList>
            <person name="Diamond S."/>
            <person name="Andeer P.F."/>
            <person name="Li Z."/>
            <person name="Crits-Christoph A."/>
            <person name="Burstein D."/>
            <person name="Anantharaman K."/>
            <person name="Lane K.R."/>
            <person name="Thomas B.C."/>
            <person name="Pan C."/>
            <person name="Northen T.R."/>
            <person name="Banfield J.F."/>
        </authorList>
    </citation>
    <scope>NUCLEOTIDE SEQUENCE [LARGE SCALE GENOMIC DNA]</scope>
    <source>
        <strain evidence="4">WS_3</strain>
    </source>
</reference>
<dbReference type="Pfam" id="PF06347">
    <property type="entry name" value="SH3_4"/>
    <property type="match status" value="1"/>
</dbReference>
<dbReference type="AlphaFoldDB" id="A0A538SE48"/>
<name>A0A538SE48_UNCEI</name>
<feature type="transmembrane region" description="Helical" evidence="1">
    <location>
        <begin position="168"/>
        <end position="188"/>
    </location>
</feature>
<accession>A0A538SE48</accession>
<keyword evidence="1" id="KW-0472">Membrane</keyword>
<evidence type="ECO:0000256" key="2">
    <source>
        <dbReference type="SAM" id="SignalP"/>
    </source>
</evidence>
<proteinExistence type="predicted"/>
<dbReference type="SUPFAM" id="SSF48452">
    <property type="entry name" value="TPR-like"/>
    <property type="match status" value="1"/>
</dbReference>
<dbReference type="InterPro" id="IPR011990">
    <property type="entry name" value="TPR-like_helical_dom_sf"/>
</dbReference>
<keyword evidence="1" id="KW-0812">Transmembrane</keyword>
<evidence type="ECO:0000313" key="5">
    <source>
        <dbReference type="Proteomes" id="UP000320184"/>
    </source>
</evidence>
<feature type="chain" id="PRO_5021830569" description="SH3b domain-containing protein" evidence="2">
    <location>
        <begin position="29"/>
        <end position="260"/>
    </location>
</feature>
<dbReference type="InterPro" id="IPR010466">
    <property type="entry name" value="DUF1058"/>
</dbReference>
<organism evidence="4 5">
    <name type="scientific">Eiseniibacteriota bacterium</name>
    <dbReference type="NCBI Taxonomy" id="2212470"/>
    <lineage>
        <taxon>Bacteria</taxon>
        <taxon>Candidatus Eiseniibacteriota</taxon>
    </lineage>
</organism>
<feature type="domain" description="SH3b" evidence="3">
    <location>
        <begin position="190"/>
        <end position="253"/>
    </location>
</feature>
<dbReference type="EMBL" id="VBOT01000120">
    <property type="protein sequence ID" value="TMQ49627.1"/>
    <property type="molecule type" value="Genomic_DNA"/>
</dbReference>
<dbReference type="Gene3D" id="1.25.40.10">
    <property type="entry name" value="Tetratricopeptide repeat domain"/>
    <property type="match status" value="1"/>
</dbReference>
<evidence type="ECO:0000313" key="4">
    <source>
        <dbReference type="EMBL" id="TMQ49627.1"/>
    </source>
</evidence>
<protein>
    <recommendedName>
        <fullName evidence="3">SH3b domain-containing protein</fullName>
    </recommendedName>
</protein>
<gene>
    <name evidence="4" type="ORF">E6K73_09685</name>
</gene>
<keyword evidence="2" id="KW-0732">Signal</keyword>
<comment type="caution">
    <text evidence="4">The sequence shown here is derived from an EMBL/GenBank/DDBJ whole genome shotgun (WGS) entry which is preliminary data.</text>
</comment>
<dbReference type="InterPro" id="IPR003646">
    <property type="entry name" value="SH3-like_bac-type"/>
</dbReference>
<evidence type="ECO:0000259" key="3">
    <source>
        <dbReference type="PROSITE" id="PS51781"/>
    </source>
</evidence>